<accession>A0A5N6VV96</accession>
<gene>
    <name evidence="1" type="ORF">BDV41DRAFT_577500</name>
</gene>
<dbReference type="AlphaFoldDB" id="A0A5N6VV96"/>
<protein>
    <submittedName>
        <fullName evidence="1">Uncharacterized protein</fullName>
    </submittedName>
</protein>
<evidence type="ECO:0000313" key="2">
    <source>
        <dbReference type="Proteomes" id="UP000325433"/>
    </source>
</evidence>
<organism evidence="1 2">
    <name type="scientific">Aspergillus transmontanensis</name>
    <dbReference type="NCBI Taxonomy" id="1034304"/>
    <lineage>
        <taxon>Eukaryota</taxon>
        <taxon>Fungi</taxon>
        <taxon>Dikarya</taxon>
        <taxon>Ascomycota</taxon>
        <taxon>Pezizomycotina</taxon>
        <taxon>Eurotiomycetes</taxon>
        <taxon>Eurotiomycetidae</taxon>
        <taxon>Eurotiales</taxon>
        <taxon>Aspergillaceae</taxon>
        <taxon>Aspergillus</taxon>
        <taxon>Aspergillus subgen. Circumdati</taxon>
    </lineage>
</organism>
<evidence type="ECO:0000313" key="1">
    <source>
        <dbReference type="EMBL" id="KAE8312557.1"/>
    </source>
</evidence>
<name>A0A5N6VV96_9EURO</name>
<keyword evidence="2" id="KW-1185">Reference proteome</keyword>
<dbReference type="Proteomes" id="UP000325433">
    <property type="component" value="Unassembled WGS sequence"/>
</dbReference>
<sequence length="158" mass="17345">MHKIKWWKCQGGNPCDAHVVFQNSAPPLIPPNEEGTSCKKSYSRNASTTQAKESLESGRDWISSVIRFMTDGWCNRAAIDYKPRMTSIVLTSLLEGNGCGYELEGGRAMSGANSCKNFAPWFQGQASGLVRMAYGLVSGSTLYRSRSLLADSESHLLE</sequence>
<proteinExistence type="predicted"/>
<reference evidence="2" key="1">
    <citation type="submission" date="2019-04" db="EMBL/GenBank/DDBJ databases">
        <title>Friends and foes A comparative genomics studyof 23 Aspergillus species from section Flavi.</title>
        <authorList>
            <consortium name="DOE Joint Genome Institute"/>
            <person name="Kjaerbolling I."/>
            <person name="Vesth T."/>
            <person name="Frisvad J.C."/>
            <person name="Nybo J.L."/>
            <person name="Theobald S."/>
            <person name="Kildgaard S."/>
            <person name="Isbrandt T."/>
            <person name="Kuo A."/>
            <person name="Sato A."/>
            <person name="Lyhne E.K."/>
            <person name="Kogle M.E."/>
            <person name="Wiebenga A."/>
            <person name="Kun R.S."/>
            <person name="Lubbers R.J."/>
            <person name="Makela M.R."/>
            <person name="Barry K."/>
            <person name="Chovatia M."/>
            <person name="Clum A."/>
            <person name="Daum C."/>
            <person name="Haridas S."/>
            <person name="He G."/>
            <person name="LaButti K."/>
            <person name="Lipzen A."/>
            <person name="Mondo S."/>
            <person name="Riley R."/>
            <person name="Salamov A."/>
            <person name="Simmons B.A."/>
            <person name="Magnuson J.K."/>
            <person name="Henrissat B."/>
            <person name="Mortensen U.H."/>
            <person name="Larsen T.O."/>
            <person name="Devries R.P."/>
            <person name="Grigoriev I.V."/>
            <person name="Machida M."/>
            <person name="Baker S.E."/>
            <person name="Andersen M.R."/>
        </authorList>
    </citation>
    <scope>NUCLEOTIDE SEQUENCE [LARGE SCALE GENOMIC DNA]</scope>
    <source>
        <strain evidence="2">CBS 130015</strain>
    </source>
</reference>
<dbReference type="EMBL" id="ML738332">
    <property type="protein sequence ID" value="KAE8312557.1"/>
    <property type="molecule type" value="Genomic_DNA"/>
</dbReference>